<dbReference type="eggNOG" id="COG4319">
    <property type="taxonomic scope" value="Bacteria"/>
</dbReference>
<proteinExistence type="predicted"/>
<sequence>MSATADHIDLGALRRAIESRDAAALTAMYDRDADMVMVDYQHPPGAPMRLEGLDAIRAMLDDVCGREMTHEVTHAVAGPSGVAYTEMCRYPDGTRVMLASFCDVRDGRIVHQEGVQAWDEAG</sequence>
<gene>
    <name evidence="2" type="ordered locus">Cwoe_4155</name>
</gene>
<dbReference type="SUPFAM" id="SSF54427">
    <property type="entry name" value="NTF2-like"/>
    <property type="match status" value="1"/>
</dbReference>
<reference evidence="2 3" key="1">
    <citation type="journal article" date="2010" name="Stand. Genomic Sci.">
        <title>Complete genome sequence of Conexibacter woesei type strain (ID131577).</title>
        <authorList>
            <person name="Pukall R."/>
            <person name="Lapidus A."/>
            <person name="Glavina Del Rio T."/>
            <person name="Copeland A."/>
            <person name="Tice H."/>
            <person name="Cheng J.-F."/>
            <person name="Lucas S."/>
            <person name="Chen F."/>
            <person name="Nolan M."/>
            <person name="Bruce D."/>
            <person name="Goodwin L."/>
            <person name="Pitluck S."/>
            <person name="Mavromatis K."/>
            <person name="Ivanova N."/>
            <person name="Ovchinnikova G."/>
            <person name="Pati A."/>
            <person name="Chen A."/>
            <person name="Palaniappan K."/>
            <person name="Land M."/>
            <person name="Hauser L."/>
            <person name="Chang Y.-J."/>
            <person name="Jeffries C.D."/>
            <person name="Chain P."/>
            <person name="Meincke L."/>
            <person name="Sims D."/>
            <person name="Brettin T."/>
            <person name="Detter J.C."/>
            <person name="Rohde M."/>
            <person name="Goeker M."/>
            <person name="Bristow J."/>
            <person name="Eisen J.A."/>
            <person name="Markowitz V."/>
            <person name="Kyrpides N.C."/>
            <person name="Klenk H.-P."/>
            <person name="Hugenholtz P."/>
        </authorList>
    </citation>
    <scope>NUCLEOTIDE SEQUENCE [LARGE SCALE GENOMIC DNA]</scope>
    <source>
        <strain evidence="3">DSM 14684 / CIP 108061 / JCM 11494 / NBRC 100937 / ID131577</strain>
    </source>
</reference>
<organism evidence="2 3">
    <name type="scientific">Conexibacter woesei (strain DSM 14684 / CCUG 47730 / CIP 108061 / JCM 11494 / NBRC 100937 / ID131577)</name>
    <dbReference type="NCBI Taxonomy" id="469383"/>
    <lineage>
        <taxon>Bacteria</taxon>
        <taxon>Bacillati</taxon>
        <taxon>Actinomycetota</taxon>
        <taxon>Thermoleophilia</taxon>
        <taxon>Solirubrobacterales</taxon>
        <taxon>Conexibacteraceae</taxon>
        <taxon>Conexibacter</taxon>
    </lineage>
</organism>
<dbReference type="OrthoDB" id="8087138at2"/>
<dbReference type="KEGG" id="cwo:Cwoe_4155"/>
<dbReference type="Pfam" id="PF12680">
    <property type="entry name" value="SnoaL_2"/>
    <property type="match status" value="1"/>
</dbReference>
<dbReference type="InterPro" id="IPR037401">
    <property type="entry name" value="SnoaL-like"/>
</dbReference>
<keyword evidence="3" id="KW-1185">Reference proteome</keyword>
<evidence type="ECO:0000259" key="1">
    <source>
        <dbReference type="Pfam" id="PF12680"/>
    </source>
</evidence>
<dbReference type="HOGENOM" id="CLU_2036726_0_0_11"/>
<name>D3F5M1_CONWI</name>
<protein>
    <recommendedName>
        <fullName evidence="1">SnoaL-like domain-containing protein</fullName>
    </recommendedName>
</protein>
<dbReference type="AlphaFoldDB" id="D3F5M1"/>
<dbReference type="InterPro" id="IPR032710">
    <property type="entry name" value="NTF2-like_dom_sf"/>
</dbReference>
<evidence type="ECO:0000313" key="3">
    <source>
        <dbReference type="Proteomes" id="UP000008229"/>
    </source>
</evidence>
<reference evidence="3" key="2">
    <citation type="submission" date="2010-01" db="EMBL/GenBank/DDBJ databases">
        <title>The complete genome of Conexibacter woesei DSM 14684.</title>
        <authorList>
            <consortium name="US DOE Joint Genome Institute (JGI-PGF)"/>
            <person name="Lucas S."/>
            <person name="Copeland A."/>
            <person name="Lapidus A."/>
            <person name="Glavina del Rio T."/>
            <person name="Dalin E."/>
            <person name="Tice H."/>
            <person name="Bruce D."/>
            <person name="Goodwin L."/>
            <person name="Pitluck S."/>
            <person name="Kyrpides N."/>
            <person name="Mavromatis K."/>
            <person name="Ivanova N."/>
            <person name="Mikhailova N."/>
            <person name="Chertkov O."/>
            <person name="Brettin T."/>
            <person name="Detter J.C."/>
            <person name="Han C."/>
            <person name="Larimer F."/>
            <person name="Land M."/>
            <person name="Hauser L."/>
            <person name="Markowitz V."/>
            <person name="Cheng J.-F."/>
            <person name="Hugenholtz P."/>
            <person name="Woyke T."/>
            <person name="Wu D."/>
            <person name="Pukall R."/>
            <person name="Steenblock K."/>
            <person name="Schneider S."/>
            <person name="Klenk H.-P."/>
            <person name="Eisen J.A."/>
        </authorList>
    </citation>
    <scope>NUCLEOTIDE SEQUENCE [LARGE SCALE GENOMIC DNA]</scope>
    <source>
        <strain evidence="3">DSM 14684 / CIP 108061 / JCM 11494 / NBRC 100937 / ID131577</strain>
    </source>
</reference>
<accession>D3F5M1</accession>
<feature type="domain" description="SnoaL-like" evidence="1">
    <location>
        <begin position="14"/>
        <end position="111"/>
    </location>
</feature>
<dbReference type="Gene3D" id="3.10.450.50">
    <property type="match status" value="1"/>
</dbReference>
<dbReference type="Proteomes" id="UP000008229">
    <property type="component" value="Chromosome"/>
</dbReference>
<dbReference type="EMBL" id="CP001854">
    <property type="protein sequence ID" value="ADB52570.1"/>
    <property type="molecule type" value="Genomic_DNA"/>
</dbReference>
<dbReference type="RefSeq" id="WP_012935621.1">
    <property type="nucleotide sequence ID" value="NC_013739.1"/>
</dbReference>
<evidence type="ECO:0000313" key="2">
    <source>
        <dbReference type="EMBL" id="ADB52570.1"/>
    </source>
</evidence>